<organism evidence="1 2">
    <name type="scientific">Marinilabilia salmonicolor</name>
    <dbReference type="NCBI Taxonomy" id="989"/>
    <lineage>
        <taxon>Bacteria</taxon>
        <taxon>Pseudomonadati</taxon>
        <taxon>Bacteroidota</taxon>
        <taxon>Bacteroidia</taxon>
        <taxon>Marinilabiliales</taxon>
        <taxon>Marinilabiliaceae</taxon>
        <taxon>Marinilabilia</taxon>
    </lineage>
</organism>
<dbReference type="EMBL" id="QPIZ01000002">
    <property type="protein sequence ID" value="RCW38867.1"/>
    <property type="molecule type" value="Genomic_DNA"/>
</dbReference>
<accession>A0A368VC61</accession>
<dbReference type="AlphaFoldDB" id="A0A368VC61"/>
<reference evidence="1 2" key="1">
    <citation type="submission" date="2018-07" db="EMBL/GenBank/DDBJ databases">
        <title>Freshwater and sediment microbial communities from various areas in North America, analyzing microbe dynamics in response to fracking.</title>
        <authorList>
            <person name="Lamendella R."/>
        </authorList>
    </citation>
    <scope>NUCLEOTIDE SEQUENCE [LARGE SCALE GENOMIC DNA]</scope>
    <source>
        <strain evidence="1 2">160A</strain>
    </source>
</reference>
<sequence length="48" mass="5596">MAQASLYISILALGQYGYKNLNRDDFSSFPINNLNNTILQIPPNRFWY</sequence>
<proteinExistence type="predicted"/>
<comment type="caution">
    <text evidence="1">The sequence shown here is derived from an EMBL/GenBank/DDBJ whole genome shotgun (WGS) entry which is preliminary data.</text>
</comment>
<evidence type="ECO:0000313" key="1">
    <source>
        <dbReference type="EMBL" id="RCW38867.1"/>
    </source>
</evidence>
<evidence type="ECO:0000313" key="2">
    <source>
        <dbReference type="Proteomes" id="UP000252733"/>
    </source>
</evidence>
<gene>
    <name evidence="1" type="ORF">DFO77_10221</name>
</gene>
<name>A0A368VC61_9BACT</name>
<dbReference type="Proteomes" id="UP000252733">
    <property type="component" value="Unassembled WGS sequence"/>
</dbReference>
<protein>
    <submittedName>
        <fullName evidence="1">Uncharacterized protein</fullName>
    </submittedName>
</protein>
<keyword evidence="2" id="KW-1185">Reference proteome</keyword>